<feature type="region of interest" description="Disordered" evidence="1">
    <location>
        <begin position="504"/>
        <end position="524"/>
    </location>
</feature>
<name>A0A2P6TGI7_CHLSO</name>
<dbReference type="STRING" id="3076.A0A2P6TGI7"/>
<feature type="compositionally biased region" description="Low complexity" evidence="1">
    <location>
        <begin position="1049"/>
        <end position="1090"/>
    </location>
</feature>
<evidence type="ECO:0000313" key="4">
    <source>
        <dbReference type="Proteomes" id="UP000239899"/>
    </source>
</evidence>
<dbReference type="OrthoDB" id="568172at2759"/>
<keyword evidence="4" id="KW-1185">Reference proteome</keyword>
<dbReference type="InterPro" id="IPR016024">
    <property type="entry name" value="ARM-type_fold"/>
</dbReference>
<dbReference type="PANTHER" id="PTHR18460">
    <property type="entry name" value="TEL2 INTERACTING PROTEIN 1 TTI1 FAMILY MEMBER"/>
    <property type="match status" value="1"/>
</dbReference>
<feature type="region of interest" description="Disordered" evidence="1">
    <location>
        <begin position="820"/>
        <end position="853"/>
    </location>
</feature>
<dbReference type="InterPro" id="IPR052587">
    <property type="entry name" value="TELO2-interacting_protein_1"/>
</dbReference>
<dbReference type="Pfam" id="PF24173">
    <property type="entry name" value="TPR_TTI1_N"/>
    <property type="match status" value="1"/>
</dbReference>
<dbReference type="GO" id="GO:0005737">
    <property type="term" value="C:cytoplasm"/>
    <property type="evidence" value="ECO:0007669"/>
    <property type="project" value="TreeGrafter"/>
</dbReference>
<proteinExistence type="predicted"/>
<protein>
    <submittedName>
        <fullName evidence="3">TELO2-interacting 1-like protein</fullName>
    </submittedName>
</protein>
<feature type="compositionally biased region" description="Low complexity" evidence="1">
    <location>
        <begin position="827"/>
        <end position="845"/>
    </location>
</feature>
<organism evidence="3 4">
    <name type="scientific">Chlorella sorokiniana</name>
    <name type="common">Freshwater green alga</name>
    <dbReference type="NCBI Taxonomy" id="3076"/>
    <lineage>
        <taxon>Eukaryota</taxon>
        <taxon>Viridiplantae</taxon>
        <taxon>Chlorophyta</taxon>
        <taxon>core chlorophytes</taxon>
        <taxon>Trebouxiophyceae</taxon>
        <taxon>Chlorellales</taxon>
        <taxon>Chlorellaceae</taxon>
        <taxon>Chlorella clade</taxon>
        <taxon>Chlorella</taxon>
    </lineage>
</organism>
<gene>
    <name evidence="3" type="ORF">C2E21_7723</name>
</gene>
<comment type="caution">
    <text evidence="3">The sequence shown here is derived from an EMBL/GenBank/DDBJ whole genome shotgun (WGS) entry which is preliminary data.</text>
</comment>
<evidence type="ECO:0000313" key="3">
    <source>
        <dbReference type="EMBL" id="PRW33234.1"/>
    </source>
</evidence>
<dbReference type="Gene3D" id="1.25.10.10">
    <property type="entry name" value="Leucine-rich Repeat Variant"/>
    <property type="match status" value="1"/>
</dbReference>
<dbReference type="EMBL" id="LHPG02000017">
    <property type="protein sequence ID" value="PRW33234.1"/>
    <property type="molecule type" value="Genomic_DNA"/>
</dbReference>
<dbReference type="Pfam" id="PF21547">
    <property type="entry name" value="TTI1"/>
    <property type="match status" value="1"/>
</dbReference>
<feature type="region of interest" description="Disordered" evidence="1">
    <location>
        <begin position="191"/>
        <end position="213"/>
    </location>
</feature>
<dbReference type="SUPFAM" id="SSF48371">
    <property type="entry name" value="ARM repeat"/>
    <property type="match status" value="1"/>
</dbReference>
<reference evidence="3 4" key="1">
    <citation type="journal article" date="2018" name="Plant J.">
        <title>Genome sequences of Chlorella sorokiniana UTEX 1602 and Micractinium conductrix SAG 241.80: implications to maltose excretion by a green alga.</title>
        <authorList>
            <person name="Arriola M.B."/>
            <person name="Velmurugan N."/>
            <person name="Zhang Y."/>
            <person name="Plunkett M.H."/>
            <person name="Hondzo H."/>
            <person name="Barney B.M."/>
        </authorList>
    </citation>
    <scope>NUCLEOTIDE SEQUENCE [LARGE SCALE GENOMIC DNA]</scope>
    <source>
        <strain evidence="4">UTEX 1602</strain>
    </source>
</reference>
<feature type="domain" description="TTI1 N-terminal TPR" evidence="2">
    <location>
        <begin position="544"/>
        <end position="925"/>
    </location>
</feature>
<dbReference type="InterPro" id="IPR018908">
    <property type="entry name" value="TMEM234"/>
</dbReference>
<dbReference type="PANTHER" id="PTHR18460:SF3">
    <property type="entry name" value="TELO2-INTERACTING PROTEIN 1 HOMOLOG"/>
    <property type="match status" value="1"/>
</dbReference>
<feature type="region of interest" description="Disordered" evidence="1">
    <location>
        <begin position="1049"/>
        <end position="1096"/>
    </location>
</feature>
<dbReference type="InterPro" id="IPR057566">
    <property type="entry name" value="TPR_TTI1_N"/>
</dbReference>
<dbReference type="Proteomes" id="UP000239899">
    <property type="component" value="Unassembled WGS sequence"/>
</dbReference>
<dbReference type="InterPro" id="IPR049362">
    <property type="entry name" value="TTI1_rpt"/>
</dbReference>
<feature type="region of interest" description="Disordered" evidence="1">
    <location>
        <begin position="240"/>
        <end position="266"/>
    </location>
</feature>
<feature type="region of interest" description="Disordered" evidence="1">
    <location>
        <begin position="1168"/>
        <end position="1196"/>
    </location>
</feature>
<feature type="region of interest" description="Disordered" evidence="1">
    <location>
        <begin position="300"/>
        <end position="319"/>
    </location>
</feature>
<evidence type="ECO:0000259" key="2">
    <source>
        <dbReference type="Pfam" id="PF24173"/>
    </source>
</evidence>
<sequence length="1701" mass="170575">MLVALLVGLLWGATNPFIARGARIAAAQPTQQLTGVLPLDGLLHHLLTPTFLVPQALNLAGSVLFAAALGGGSISVTAPVANGVSLAANAVVDHLLGDRLASPLGGALGVLLVATGVTLCSLSQQQAPAGAAAADAEGLAELEQALGLAAAFFGGDPAVASWAAGDDDAEPPPVAGLDQLGLHDDAELDALMGLAGPPPQLQPELPLGLDVGADSSSLGGGGADVMGGVSGALEPSAVEAAGSGEAAGSERPAAPAGGPAAPAASQLAASVGGLQLDDIDSEPSDAMAPGAGPLSLEAALAQGPTSAEPAPPPIVPAPTDVAAAEADPLAALEEAVEADKPKYKPSAEWEAMVKSVQGELEEAAEQGQSPLLDAAERAAQAGSAVTAEAGQQLPPDQDAAMGEAEAVAGHPSPDSLPPAPAGGEEAPAAATALDLERKRTFGLLQPICSLLLLQRGEPQRLAELLAALREALGEVSAEGLALCADYVLFPLHMMLDAIAATRQPGTSSAAGGQGQPPAPQQGPAAAAADAAAAGALMALPAMSSDRAAEAALACVLSVLRRCPSQSGDGLLALLRRLAAILELPQGAASEEIREQTLLCLEAAAAGVLQRVAPSGVRQALGGEGAASLVGYLFSQLLQVAEAEAQRGSSGSKAVRDAALQALLRLLQAVAGPAVAAPTPLRSGAGPATTAAPAAPLPSEAQHAAEALAFFLPGVAVGLCKALLLAASATGGGGRGNAPAGPAASSAAAVAALQGLVTLLLACLGDAAVEPLLHGSSGEMGSSMSSAWVASEALAADATSADGSASLQQALQQLQALAQRAKGGAGSSGSEAASAAAGPPHAQAGHPPEPGRMRVERTSEWVLDSAERLHQLISTALPPLLAHQRAAVRRALVEGCCHLLDGCSMALQPRTQEALLQLLLSAAQDEWREVADPARAWLAGHAAGAVASQPAAAAVQPGGAFAGAAERLLVQLLEGLPAALRRGDLPGRQHAQQLTSAIQVCQPGWFAANVLHHPLRLQQLLDAFLEAFAFDASCAGMLLYAAAPPAGAATSYAPGSQPASQDAGAAGSQSSGAAAEVGSPQQQEGQQQQQQQEEEQQLAASKAAVLLPRMPLGLSLVTTAKTYEAVAAAVRAAAALAAAADAAAGASGTALRTLVDGCLSRLQQLLSAAEGSHGSSGRRARQRGGQQLPADLPGPGQAPWQLQAASCAVVLAELLLGASPAWQPSWPAAAAAVEPAALPGTAELELLAGAVVQELVSAAVWALPTSAQPAGLDVPGSAGSSGSSTLLEAPGQQGLSAQLLGCNALLQRAALECCGTAARALGPRFAQNGRLLRTALLPLLEKLADPTPLVSAAAQAAVGGLCWWGGYGGSLRQLVAANADYVVDGMCAQLRQLDAHPRAPQLFTALLQQAGVAPALLPLLAEPARNAVQGLGILARRQQPQHVLAFLQTLAPVAGAAGAVAQRVLADMHGIAADVQQRWDIRQAELEAAEAAVVAAAGGDRAAATQAEVRAFFEQRAAAQQAQEQAGKLGSEGEEGGHPLRQMELDEETRQVFMHNAERERVLLLRRHAHAAGSLAQAVADAASPLAMSQSLQVAVQSLGVVAGALRALAAVTEAAELDVNQDWRVSVVEAALQFLADCTCLSGSFLRKRFAREAAPALQRLLAEGPTHRNIIAPGQDDITSPVVVQRAQLAVLRCMTEMFS</sequence>
<evidence type="ECO:0000256" key="1">
    <source>
        <dbReference type="SAM" id="MobiDB-lite"/>
    </source>
</evidence>
<feature type="compositionally biased region" description="Low complexity" evidence="1">
    <location>
        <begin position="202"/>
        <end position="213"/>
    </location>
</feature>
<feature type="region of interest" description="Disordered" evidence="1">
    <location>
        <begin position="376"/>
        <end position="428"/>
    </location>
</feature>
<accession>A0A2P6TGI7</accession>
<dbReference type="Pfam" id="PF10639">
    <property type="entry name" value="TMEM234"/>
    <property type="match status" value="1"/>
</dbReference>
<dbReference type="InterPro" id="IPR011989">
    <property type="entry name" value="ARM-like"/>
</dbReference>